<sequence>MGRLYIMRHGEASPGHPDSERELTARGQAEAERMAGWFGQQALEGARLYASPYRRAYQTALPVARALGVEPEVLPIITPDDSPAAVCDWLLAQAGDDVIVLVSHMPLVGLLTELLTEGRASHGLGYPTAGVAELEGEIWAAGCARLLRFTAPHDIR</sequence>
<dbReference type="Pfam" id="PF00300">
    <property type="entry name" value="His_Phos_1"/>
    <property type="match status" value="1"/>
</dbReference>
<dbReference type="EMBL" id="JAAQTO010000064">
    <property type="protein sequence ID" value="NIC07929.1"/>
    <property type="molecule type" value="Genomic_DNA"/>
</dbReference>
<dbReference type="SMART" id="SM00855">
    <property type="entry name" value="PGAM"/>
    <property type="match status" value="1"/>
</dbReference>
<organism evidence="1 2">
    <name type="scientific">Billgrantia bachuensis</name>
    <dbReference type="NCBI Taxonomy" id="2717286"/>
    <lineage>
        <taxon>Bacteria</taxon>
        <taxon>Pseudomonadati</taxon>
        <taxon>Pseudomonadota</taxon>
        <taxon>Gammaproteobacteria</taxon>
        <taxon>Oceanospirillales</taxon>
        <taxon>Halomonadaceae</taxon>
        <taxon>Billgrantia</taxon>
    </lineage>
</organism>
<keyword evidence="2" id="KW-1185">Reference proteome</keyword>
<dbReference type="NCBIfam" id="TIGR00249">
    <property type="entry name" value="sixA"/>
    <property type="match status" value="1"/>
</dbReference>
<dbReference type="RefSeq" id="WP_167119939.1">
    <property type="nucleotide sequence ID" value="NZ_JAAQTO010000064.1"/>
</dbReference>
<accession>A0ABX0Q1L7</accession>
<evidence type="ECO:0000313" key="1">
    <source>
        <dbReference type="EMBL" id="NIC07929.1"/>
    </source>
</evidence>
<name>A0ABX0Q1L7_9GAMM</name>
<proteinExistence type="predicted"/>
<dbReference type="Proteomes" id="UP001318321">
    <property type="component" value="Unassembled WGS sequence"/>
</dbReference>
<dbReference type="InterPro" id="IPR029033">
    <property type="entry name" value="His_PPase_superfam"/>
</dbReference>
<dbReference type="InterPro" id="IPR013078">
    <property type="entry name" value="His_Pase_superF_clade-1"/>
</dbReference>
<evidence type="ECO:0000313" key="2">
    <source>
        <dbReference type="Proteomes" id="UP001318321"/>
    </source>
</evidence>
<gene>
    <name evidence="1" type="primary">sixA</name>
    <name evidence="1" type="ORF">HBJ55_21115</name>
</gene>
<comment type="caution">
    <text evidence="1">The sequence shown here is derived from an EMBL/GenBank/DDBJ whole genome shotgun (WGS) entry which is preliminary data.</text>
</comment>
<dbReference type="Gene3D" id="3.40.50.1240">
    <property type="entry name" value="Phosphoglycerate mutase-like"/>
    <property type="match status" value="1"/>
</dbReference>
<dbReference type="SUPFAM" id="SSF53254">
    <property type="entry name" value="Phosphoglycerate mutase-like"/>
    <property type="match status" value="1"/>
</dbReference>
<dbReference type="InterPro" id="IPR004449">
    <property type="entry name" value="SixA"/>
</dbReference>
<reference evidence="1 2" key="1">
    <citation type="submission" date="2020-03" db="EMBL/GenBank/DDBJ databases">
        <title>Identification of Halomonas strains.</title>
        <authorList>
            <person name="Xiao Z."/>
            <person name="Dong F."/>
            <person name="Wang Z."/>
            <person name="Zhao J.-Y."/>
        </authorList>
    </citation>
    <scope>NUCLEOTIDE SEQUENCE [LARGE SCALE GENOMIC DNA]</scope>
    <source>
        <strain evidence="1 2">DX6</strain>
    </source>
</reference>
<protein>
    <submittedName>
        <fullName evidence="1">Phosphohistidine phosphatase SixA</fullName>
    </submittedName>
</protein>
<dbReference type="CDD" id="cd07067">
    <property type="entry name" value="HP_PGM_like"/>
    <property type="match status" value="1"/>
</dbReference>